<dbReference type="GO" id="GO:0005886">
    <property type="term" value="C:plasma membrane"/>
    <property type="evidence" value="ECO:0007669"/>
    <property type="project" value="TreeGrafter"/>
</dbReference>
<feature type="transmembrane region" description="Helical" evidence="1">
    <location>
        <begin position="12"/>
        <end position="36"/>
    </location>
</feature>
<accession>A0A7G5XF51</accession>
<keyword evidence="1" id="KW-1133">Transmembrane helix</keyword>
<dbReference type="KEGG" id="lacs:H4075_18830"/>
<dbReference type="RefSeq" id="WP_182802366.1">
    <property type="nucleotide sequence ID" value="NZ_CP060007.1"/>
</dbReference>
<feature type="transmembrane region" description="Helical" evidence="1">
    <location>
        <begin position="357"/>
        <end position="376"/>
    </location>
</feature>
<organism evidence="2 3">
    <name type="scientific">Lacibacter sediminis</name>
    <dbReference type="NCBI Taxonomy" id="2760713"/>
    <lineage>
        <taxon>Bacteria</taxon>
        <taxon>Pseudomonadati</taxon>
        <taxon>Bacteroidota</taxon>
        <taxon>Chitinophagia</taxon>
        <taxon>Chitinophagales</taxon>
        <taxon>Chitinophagaceae</taxon>
        <taxon>Lacibacter</taxon>
    </lineage>
</organism>
<dbReference type="PANTHER" id="PTHR30092">
    <property type="entry name" value="INNER MEMBRANE PROTEIN CRED"/>
    <property type="match status" value="1"/>
</dbReference>
<protein>
    <submittedName>
        <fullName evidence="2">Cell envelope integrity protein CreD</fullName>
    </submittedName>
</protein>
<dbReference type="EMBL" id="CP060007">
    <property type="protein sequence ID" value="QNA44104.1"/>
    <property type="molecule type" value="Genomic_DNA"/>
</dbReference>
<name>A0A7G5XF51_9BACT</name>
<dbReference type="Proteomes" id="UP000515344">
    <property type="component" value="Chromosome"/>
</dbReference>
<dbReference type="Pfam" id="PF06123">
    <property type="entry name" value="CreD"/>
    <property type="match status" value="1"/>
</dbReference>
<sequence>MDTQQASFWQRYGIFIKSILVGFLILVLLIPTAFIMELVRERQDRQREVIAEVSSKWASAQTVSGPFLMIPYQEKFVDDKGKVMMIKRMMHYLPESENINGELIPEERSRSIFKIILYKSDLTISGKFLPIELSQVGIDPSDVLWNEVRLCLGISDNRGIAEALSLNWNAVSSEMDPGFPPTDIAGSGVSSLLKNAMALKDSAQSYELKLKLKGSERLYFTPLGKQTNVKLRSTWPDPSFDGKFLPTQHTVTDKGFTASWNILHFTRDIPQLWKEGKQNIDGFAFGVELLQGVDSYSKTLRTVKYALLFIALTFFLYFFIETLKKRSVHPLQYVLVGLALCIFYTLLLSLSEYTGFNIAYLIASVATIGLITSYTYSIFKQAAIAIALLVFLSSLYGFIYILIQLQDGALLFGSIGLFILLAIVMYYSRKIDWYGEGKKETANETINDNSSAL</sequence>
<evidence type="ECO:0000313" key="3">
    <source>
        <dbReference type="Proteomes" id="UP000515344"/>
    </source>
</evidence>
<keyword evidence="1" id="KW-0812">Transmembrane</keyword>
<feature type="transmembrane region" description="Helical" evidence="1">
    <location>
        <begin position="303"/>
        <end position="320"/>
    </location>
</feature>
<keyword evidence="1" id="KW-0472">Membrane</keyword>
<dbReference type="PANTHER" id="PTHR30092:SF0">
    <property type="entry name" value="INNER MEMBRANE PROTEIN CRED"/>
    <property type="match status" value="1"/>
</dbReference>
<feature type="transmembrane region" description="Helical" evidence="1">
    <location>
        <begin position="383"/>
        <end position="403"/>
    </location>
</feature>
<evidence type="ECO:0000256" key="1">
    <source>
        <dbReference type="SAM" id="Phobius"/>
    </source>
</evidence>
<feature type="transmembrane region" description="Helical" evidence="1">
    <location>
        <begin position="409"/>
        <end position="428"/>
    </location>
</feature>
<dbReference type="PIRSF" id="PIRSF004548">
    <property type="entry name" value="CreD"/>
    <property type="match status" value="1"/>
</dbReference>
<proteinExistence type="predicted"/>
<dbReference type="NCBIfam" id="NF008712">
    <property type="entry name" value="PRK11715.1-1"/>
    <property type="match status" value="1"/>
</dbReference>
<reference evidence="3" key="1">
    <citation type="submission" date="2020-08" db="EMBL/GenBank/DDBJ databases">
        <title>Lacibacter sp. S13-6-6 genome sequencing.</title>
        <authorList>
            <person name="Jin L."/>
        </authorList>
    </citation>
    <scope>NUCLEOTIDE SEQUENCE [LARGE SCALE GENOMIC DNA]</scope>
    <source>
        <strain evidence="3">S13-6-6</strain>
    </source>
</reference>
<dbReference type="InterPro" id="IPR010364">
    <property type="entry name" value="Uncharacterised_IM_CreD"/>
</dbReference>
<evidence type="ECO:0000313" key="2">
    <source>
        <dbReference type="EMBL" id="QNA44104.1"/>
    </source>
</evidence>
<dbReference type="AlphaFoldDB" id="A0A7G5XF51"/>
<keyword evidence="3" id="KW-1185">Reference proteome</keyword>
<gene>
    <name evidence="2" type="primary">creD</name>
    <name evidence="2" type="ORF">H4075_18830</name>
</gene>
<feature type="transmembrane region" description="Helical" evidence="1">
    <location>
        <begin position="332"/>
        <end position="351"/>
    </location>
</feature>